<dbReference type="PANTHER" id="PTHR30290">
    <property type="entry name" value="PERIPLASMIC BINDING COMPONENT OF ABC TRANSPORTER"/>
    <property type="match status" value="1"/>
</dbReference>
<feature type="signal peptide" evidence="5">
    <location>
        <begin position="1"/>
        <end position="28"/>
    </location>
</feature>
<comment type="subcellular location">
    <subcellularLocation>
        <location evidence="1">Cell membrane</location>
        <topology evidence="1">Lipid-anchor</topology>
    </subcellularLocation>
</comment>
<dbReference type="GO" id="GO:0015833">
    <property type="term" value="P:peptide transport"/>
    <property type="evidence" value="ECO:0007669"/>
    <property type="project" value="TreeGrafter"/>
</dbReference>
<organism evidence="8 9">
    <name type="scientific">Brevibacillus reuszeri</name>
    <dbReference type="NCBI Taxonomy" id="54915"/>
    <lineage>
        <taxon>Bacteria</taxon>
        <taxon>Bacillati</taxon>
        <taxon>Bacillota</taxon>
        <taxon>Bacilli</taxon>
        <taxon>Bacillales</taxon>
        <taxon>Paenibacillaceae</taxon>
        <taxon>Brevibacillus</taxon>
    </lineage>
</organism>
<evidence type="ECO:0000256" key="1">
    <source>
        <dbReference type="ARBA" id="ARBA00004193"/>
    </source>
</evidence>
<reference evidence="9" key="1">
    <citation type="submission" date="2015-07" db="EMBL/GenBank/DDBJ databases">
        <title>Genome sequencing project for genomic taxonomy and phylogenomics of Bacillus-like bacteria.</title>
        <authorList>
            <person name="Liu B."/>
            <person name="Wang J."/>
            <person name="Zhu Y."/>
            <person name="Liu G."/>
            <person name="Chen Q."/>
            <person name="Chen Z."/>
            <person name="Lan J."/>
            <person name="Che J."/>
            <person name="Ge C."/>
            <person name="Shi H."/>
            <person name="Pan Z."/>
            <person name="Liu X."/>
        </authorList>
    </citation>
    <scope>NUCLEOTIDE SEQUENCE [LARGE SCALE GENOMIC DNA]</scope>
    <source>
        <strain evidence="9">DSM 9887</strain>
    </source>
</reference>
<dbReference type="InterPro" id="IPR000914">
    <property type="entry name" value="SBP_5_dom"/>
</dbReference>
<feature type="domain" description="Solute-binding protein family 5" evidence="6">
    <location>
        <begin position="96"/>
        <end position="451"/>
    </location>
</feature>
<dbReference type="GO" id="GO:1904680">
    <property type="term" value="F:peptide transmembrane transporter activity"/>
    <property type="evidence" value="ECO:0007669"/>
    <property type="project" value="TreeGrafter"/>
</dbReference>
<dbReference type="AlphaFoldDB" id="A0A0K9YXR9"/>
<dbReference type="InterPro" id="IPR039424">
    <property type="entry name" value="SBP_5"/>
</dbReference>
<feature type="chain" id="PRO_5039485268" evidence="5">
    <location>
        <begin position="29"/>
        <end position="537"/>
    </location>
</feature>
<evidence type="ECO:0000256" key="5">
    <source>
        <dbReference type="SAM" id="SignalP"/>
    </source>
</evidence>
<evidence type="ECO:0000313" key="9">
    <source>
        <dbReference type="Proteomes" id="UP000036834"/>
    </source>
</evidence>
<gene>
    <name evidence="8" type="ORF">ADS79_05765</name>
    <name evidence="7" type="ORF">BRE01_34370</name>
</gene>
<dbReference type="PANTHER" id="PTHR30290:SF38">
    <property type="entry name" value="D,D-DIPEPTIDE-BINDING PERIPLASMIC PROTEIN DDPA-RELATED"/>
    <property type="match status" value="1"/>
</dbReference>
<dbReference type="PATRIC" id="fig|54915.3.peg.6568"/>
<dbReference type="Gene3D" id="3.10.105.10">
    <property type="entry name" value="Dipeptide-binding Protein, Domain 3"/>
    <property type="match status" value="1"/>
</dbReference>
<dbReference type="PIRSF" id="PIRSF002741">
    <property type="entry name" value="MppA"/>
    <property type="match status" value="1"/>
</dbReference>
<dbReference type="Proteomes" id="UP000036834">
    <property type="component" value="Unassembled WGS sequence"/>
</dbReference>
<name>A0A0K9YXR9_9BACL</name>
<dbReference type="InterPro" id="IPR030678">
    <property type="entry name" value="Peptide/Ni-bd"/>
</dbReference>
<evidence type="ECO:0000259" key="6">
    <source>
        <dbReference type="Pfam" id="PF00496"/>
    </source>
</evidence>
<evidence type="ECO:0000313" key="10">
    <source>
        <dbReference type="Proteomes" id="UP000319578"/>
    </source>
</evidence>
<dbReference type="InterPro" id="IPR023765">
    <property type="entry name" value="SBP_5_CS"/>
</dbReference>
<comment type="similarity">
    <text evidence="2">Belongs to the bacterial solute-binding protein 5 family.</text>
</comment>
<keyword evidence="3 5" id="KW-0732">Signal</keyword>
<dbReference type="SUPFAM" id="SSF53850">
    <property type="entry name" value="Periplasmic binding protein-like II"/>
    <property type="match status" value="1"/>
</dbReference>
<keyword evidence="10" id="KW-1185">Reference proteome</keyword>
<evidence type="ECO:0000313" key="8">
    <source>
        <dbReference type="EMBL" id="KNB73456.1"/>
    </source>
</evidence>
<dbReference type="GO" id="GO:0042597">
    <property type="term" value="C:periplasmic space"/>
    <property type="evidence" value="ECO:0007669"/>
    <property type="project" value="UniProtKB-ARBA"/>
</dbReference>
<dbReference type="RefSeq" id="WP_049737457.1">
    <property type="nucleotide sequence ID" value="NZ_BJON01000013.1"/>
</dbReference>
<evidence type="ECO:0000256" key="3">
    <source>
        <dbReference type="ARBA" id="ARBA00022729"/>
    </source>
</evidence>
<dbReference type="EMBL" id="BJON01000013">
    <property type="protein sequence ID" value="GED69735.1"/>
    <property type="molecule type" value="Genomic_DNA"/>
</dbReference>
<dbReference type="GO" id="GO:0043190">
    <property type="term" value="C:ATP-binding cassette (ABC) transporter complex"/>
    <property type="evidence" value="ECO:0007669"/>
    <property type="project" value="InterPro"/>
</dbReference>
<dbReference type="EMBL" id="LGIQ01000005">
    <property type="protein sequence ID" value="KNB73456.1"/>
    <property type="molecule type" value="Genomic_DNA"/>
</dbReference>
<dbReference type="Gene3D" id="3.40.190.10">
    <property type="entry name" value="Periplasmic binding protein-like II"/>
    <property type="match status" value="1"/>
</dbReference>
<reference evidence="7 10" key="3">
    <citation type="submission" date="2019-06" db="EMBL/GenBank/DDBJ databases">
        <title>Whole genome shotgun sequence of Brevibacillus reuszeri NBRC 15719.</title>
        <authorList>
            <person name="Hosoyama A."/>
            <person name="Uohara A."/>
            <person name="Ohji S."/>
            <person name="Ichikawa N."/>
        </authorList>
    </citation>
    <scope>NUCLEOTIDE SEQUENCE [LARGE SCALE GENOMIC DNA]</scope>
    <source>
        <strain evidence="7 10">NBRC 15719</strain>
    </source>
</reference>
<proteinExistence type="inferred from homology"/>
<evidence type="ECO:0000256" key="4">
    <source>
        <dbReference type="SAM" id="MobiDB-lite"/>
    </source>
</evidence>
<dbReference type="PROSITE" id="PS01040">
    <property type="entry name" value="SBP_BACTERIAL_5"/>
    <property type="match status" value="1"/>
</dbReference>
<protein>
    <submittedName>
        <fullName evidence="7">Peptide ABC transporter substrate-binding protein</fullName>
    </submittedName>
</protein>
<sequence length="537" mass="60573">MRSRRYAKWVGLASLVAVLVFTGCSQQAQSPNPEAAKQQPGATSSPEPQKGGIIKVAFDSDPSTLDWMSTSSSATKLVAFHMFEQLFSLDEGMMEKPMLAKEFQLSEDRKVYKIVLRDGVKFHDGSTMSADDVVASFNRWGEMSAVGKRLFKSMEEVKAVDPQTVEIAFKEPYAPLIRNLADPTQAMVVIPAKIAESAGTAPLKGEQLIGTGPYRLDSWKRGQRITLKRFDEYTARDEDWGGLSGKKVAYADEVRFDMVPDAQVRIDGVRTGQYDFALRIPQDLYPQLKDSTELTTRVSKPDSWMAVIPDKSEPPFDDIRMRQAIQYALDKEKIAIATYGNFYEMDGSIFFPDQQSLYTKEGTDAYLSYNPEKAKELLKEAGYKGEPVRLIATSSYDDHFKTAQVVASQLQDVGFTIDLQIYEWATLLEKEKNTSNFDLEIQGFSPKYDPTTIPWFYPQFPGKYESTKIMALLDEWSKSTNADEQKKLLGDFNKTMYEELPVIKITNEVGMSVIGAKLDGFGERNNVTFWNTWLKAK</sequence>
<feature type="region of interest" description="Disordered" evidence="4">
    <location>
        <begin position="29"/>
        <end position="51"/>
    </location>
</feature>
<dbReference type="Pfam" id="PF00496">
    <property type="entry name" value="SBP_bac_5"/>
    <property type="match status" value="1"/>
</dbReference>
<evidence type="ECO:0000256" key="2">
    <source>
        <dbReference type="ARBA" id="ARBA00005695"/>
    </source>
</evidence>
<dbReference type="STRING" id="54915.ADS79_05765"/>
<comment type="caution">
    <text evidence="8">The sequence shown here is derived from an EMBL/GenBank/DDBJ whole genome shotgun (WGS) entry which is preliminary data.</text>
</comment>
<dbReference type="PROSITE" id="PS51257">
    <property type="entry name" value="PROKAR_LIPOPROTEIN"/>
    <property type="match status" value="1"/>
</dbReference>
<reference evidence="8" key="2">
    <citation type="submission" date="2015-07" db="EMBL/GenBank/DDBJ databases">
        <title>MeaNS - Measles Nucleotide Surveillance Program.</title>
        <authorList>
            <person name="Tran T."/>
            <person name="Druce J."/>
        </authorList>
    </citation>
    <scope>NUCLEOTIDE SEQUENCE</scope>
    <source>
        <strain evidence="8">DSM 9887</strain>
    </source>
</reference>
<evidence type="ECO:0000313" key="7">
    <source>
        <dbReference type="EMBL" id="GED69735.1"/>
    </source>
</evidence>
<accession>A0A0K9YXR9</accession>
<dbReference type="Proteomes" id="UP000319578">
    <property type="component" value="Unassembled WGS sequence"/>
</dbReference>